<dbReference type="EMBL" id="JBHSPW010000001">
    <property type="protein sequence ID" value="MFC5891562.1"/>
    <property type="molecule type" value="Genomic_DNA"/>
</dbReference>
<keyword evidence="14" id="KW-0732">Signal</keyword>
<evidence type="ECO:0000256" key="4">
    <source>
        <dbReference type="ARBA" id="ARBA00006571"/>
    </source>
</evidence>
<feature type="chain" id="PRO_5045016157" description="Extracellular small neutral protease" evidence="14">
    <location>
        <begin position="21"/>
        <end position="196"/>
    </location>
</feature>
<comment type="similarity">
    <text evidence="4 14">Belongs to the peptidase M7 family.</text>
</comment>
<evidence type="ECO:0000256" key="3">
    <source>
        <dbReference type="ARBA" id="ARBA00004613"/>
    </source>
</evidence>
<evidence type="ECO:0000256" key="13">
    <source>
        <dbReference type="ARBA" id="ARBA00023157"/>
    </source>
</evidence>
<dbReference type="PIRSF" id="PIRSF016573">
    <property type="entry name" value="Peptidase_M7"/>
    <property type="match status" value="1"/>
</dbReference>
<name>A0ABW1FAS6_9ACTN</name>
<comment type="subcellular location">
    <subcellularLocation>
        <location evidence="3 14">Secreted</location>
    </subcellularLocation>
</comment>
<sequence>MINRIVAVAALVPAMLGATAANVPAQSAPKTSAVVTLTYDASGAGKWADAIKKSAENWNNAVHNVHLQPASSAASADFVYKETNGWPQSTLGPIFPGGRGEVQLGQEAVNEGYDLARVATHETGHILGLPDDYEGPCSEIMSGHGPGPSCTNDKPDATEAAQVDQNYARGASGAQLKDRQVVVDIWRGAPALAPSH</sequence>
<evidence type="ECO:0000256" key="7">
    <source>
        <dbReference type="ARBA" id="ARBA00022525"/>
    </source>
</evidence>
<evidence type="ECO:0000256" key="6">
    <source>
        <dbReference type="ARBA" id="ARBA00019129"/>
    </source>
</evidence>
<feature type="signal peptide" evidence="14">
    <location>
        <begin position="1"/>
        <end position="20"/>
    </location>
</feature>
<organism evidence="15 16">
    <name type="scientific">Streptomyces ramulosus</name>
    <dbReference type="NCBI Taxonomy" id="47762"/>
    <lineage>
        <taxon>Bacteria</taxon>
        <taxon>Bacillati</taxon>
        <taxon>Actinomycetota</taxon>
        <taxon>Actinomycetes</taxon>
        <taxon>Kitasatosporales</taxon>
        <taxon>Streptomycetaceae</taxon>
        <taxon>Streptomyces</taxon>
    </lineage>
</organism>
<keyword evidence="13" id="KW-1015">Disulfide bond</keyword>
<keyword evidence="7 14" id="KW-0964">Secreted</keyword>
<comment type="cofactor">
    <cofactor evidence="2 14">
        <name>Zn(2+)</name>
        <dbReference type="ChEBI" id="CHEBI:29105"/>
    </cofactor>
</comment>
<evidence type="ECO:0000256" key="5">
    <source>
        <dbReference type="ARBA" id="ARBA00012325"/>
    </source>
</evidence>
<gene>
    <name evidence="15" type="ORF">ACFP3M_01790</name>
</gene>
<evidence type="ECO:0000256" key="9">
    <source>
        <dbReference type="ARBA" id="ARBA00022723"/>
    </source>
</evidence>
<proteinExistence type="inferred from homology"/>
<dbReference type="Pfam" id="PF02031">
    <property type="entry name" value="Peptidase_M7"/>
    <property type="match status" value="1"/>
</dbReference>
<keyword evidence="9 14" id="KW-0479">Metal-binding</keyword>
<dbReference type="InterPro" id="IPR024079">
    <property type="entry name" value="MetalloPept_cat_dom_sf"/>
</dbReference>
<dbReference type="Gene3D" id="3.40.390.10">
    <property type="entry name" value="Collagenase (Catalytic Domain)"/>
    <property type="match status" value="1"/>
</dbReference>
<dbReference type="EC" id="3.4.24.77" evidence="5 14"/>
<evidence type="ECO:0000313" key="16">
    <source>
        <dbReference type="Proteomes" id="UP001596241"/>
    </source>
</evidence>
<evidence type="ECO:0000256" key="12">
    <source>
        <dbReference type="ARBA" id="ARBA00023049"/>
    </source>
</evidence>
<evidence type="ECO:0000313" key="15">
    <source>
        <dbReference type="EMBL" id="MFC5891562.1"/>
    </source>
</evidence>
<reference evidence="16" key="1">
    <citation type="journal article" date="2019" name="Int. J. Syst. Evol. Microbiol.">
        <title>The Global Catalogue of Microorganisms (GCM) 10K type strain sequencing project: providing services to taxonomists for standard genome sequencing and annotation.</title>
        <authorList>
            <consortium name="The Broad Institute Genomics Platform"/>
            <consortium name="The Broad Institute Genome Sequencing Center for Infectious Disease"/>
            <person name="Wu L."/>
            <person name="Ma J."/>
        </authorList>
    </citation>
    <scope>NUCLEOTIDE SEQUENCE [LARGE SCALE GENOMIC DNA]</scope>
    <source>
        <strain evidence="16">CGMCC 1.15809</strain>
    </source>
</reference>
<protein>
    <recommendedName>
        <fullName evidence="6 14">Extracellular small neutral protease</fullName>
        <ecNumber evidence="5 14">3.4.24.77</ecNumber>
    </recommendedName>
</protein>
<dbReference type="PRINTS" id="PR00787">
    <property type="entry name" value="NEUTRALPTASE"/>
</dbReference>
<comment type="catalytic activity">
    <reaction evidence="1 14">
        <text>Hydrolyzes proteins with a preference for Tyr or Phe in the P1' position. Has no action on amino-acid p-nitroanilides.</text>
        <dbReference type="EC" id="3.4.24.77"/>
    </reaction>
</comment>
<evidence type="ECO:0000256" key="14">
    <source>
        <dbReference type="PIRNR" id="PIRNR016573"/>
    </source>
</evidence>
<keyword evidence="16" id="KW-1185">Reference proteome</keyword>
<evidence type="ECO:0000256" key="8">
    <source>
        <dbReference type="ARBA" id="ARBA00022670"/>
    </source>
</evidence>
<evidence type="ECO:0000256" key="11">
    <source>
        <dbReference type="ARBA" id="ARBA00022833"/>
    </source>
</evidence>
<keyword evidence="12 14" id="KW-0482">Metalloprotease</keyword>
<keyword evidence="8 14" id="KW-0645">Protease</keyword>
<keyword evidence="10 14" id="KW-0378">Hydrolase</keyword>
<keyword evidence="11 14" id="KW-0862">Zinc</keyword>
<comment type="caution">
    <text evidence="15">The sequence shown here is derived from an EMBL/GenBank/DDBJ whole genome shotgun (WGS) entry which is preliminary data.</text>
</comment>
<dbReference type="GO" id="GO:0008237">
    <property type="term" value="F:metallopeptidase activity"/>
    <property type="evidence" value="ECO:0007669"/>
    <property type="project" value="UniProtKB-KW"/>
</dbReference>
<evidence type="ECO:0000256" key="10">
    <source>
        <dbReference type="ARBA" id="ARBA00022801"/>
    </source>
</evidence>
<dbReference type="RefSeq" id="WP_345081504.1">
    <property type="nucleotide sequence ID" value="NZ_BAAAWG010000006.1"/>
</dbReference>
<evidence type="ECO:0000256" key="1">
    <source>
        <dbReference type="ARBA" id="ARBA00000612"/>
    </source>
</evidence>
<dbReference type="InterPro" id="IPR000013">
    <property type="entry name" value="Peptidase_M7"/>
</dbReference>
<dbReference type="SUPFAM" id="SSF55486">
    <property type="entry name" value="Metalloproteases ('zincins'), catalytic domain"/>
    <property type="match status" value="1"/>
</dbReference>
<dbReference type="Proteomes" id="UP001596241">
    <property type="component" value="Unassembled WGS sequence"/>
</dbReference>
<accession>A0ABW1FAS6</accession>
<evidence type="ECO:0000256" key="2">
    <source>
        <dbReference type="ARBA" id="ARBA00001947"/>
    </source>
</evidence>